<evidence type="ECO:0000256" key="5">
    <source>
        <dbReference type="ARBA" id="ARBA00023237"/>
    </source>
</evidence>
<evidence type="ECO:0000313" key="9">
    <source>
        <dbReference type="Proteomes" id="UP001220610"/>
    </source>
</evidence>
<dbReference type="EMBL" id="CP119311">
    <property type="protein sequence ID" value="WEK35576.1"/>
    <property type="molecule type" value="Genomic_DNA"/>
</dbReference>
<feature type="domain" description="RagB/SusD" evidence="6">
    <location>
        <begin position="294"/>
        <end position="433"/>
    </location>
</feature>
<accession>A0AAJ5WP68</accession>
<evidence type="ECO:0000259" key="7">
    <source>
        <dbReference type="Pfam" id="PF14322"/>
    </source>
</evidence>
<sequence>MSNASGVPGISGTAGLAMLTGLSGDELVLFSGVSDSRLNAYYRNELRSTAAQSIGTELWVGVGGLGWYTYIFSCNAAIEGLSASNALTPAVKQQLLGEARFLRAFFYFYLVNLYGNVPLILTTDPSVNAVSRQATAQQVYEQIVSDLKDAVDLLSIDYLNGSLVRYPGVAERVRPTKWAAAALLARTYLYLGNYQEAGKYAEDVINQQSLFQLAGLDDVFIKGSTEAIWQLQPVKTGRNTEEAFAFVLGANGPTPSANLNPVYLSTQLLNDFTADDQRRFNKHWIDSVIVLGTTYYFPFKYKQKQTTESPTEYLMILRLGEIFLIRAEARARAGLVEEGLLDLNTVRSRAGAAALAITDPAVLLEAVWQERKRELFTEMGHRWLDLKRTNKVNAVMQQMTPLKGGVWQSTDQLYPIPFSDIQKNGNLVQNPGYEQ</sequence>
<evidence type="ECO:0000313" key="8">
    <source>
        <dbReference type="EMBL" id="WEK35576.1"/>
    </source>
</evidence>
<keyword evidence="3" id="KW-0732">Signal</keyword>
<dbReference type="CDD" id="cd08977">
    <property type="entry name" value="SusD"/>
    <property type="match status" value="1"/>
</dbReference>
<protein>
    <submittedName>
        <fullName evidence="8">RagB/SusD family nutrient uptake outer membrane protein</fullName>
    </submittedName>
</protein>
<evidence type="ECO:0000256" key="2">
    <source>
        <dbReference type="ARBA" id="ARBA00006275"/>
    </source>
</evidence>
<dbReference type="InterPro" id="IPR011990">
    <property type="entry name" value="TPR-like_helical_dom_sf"/>
</dbReference>
<evidence type="ECO:0000256" key="4">
    <source>
        <dbReference type="ARBA" id="ARBA00023136"/>
    </source>
</evidence>
<proteinExistence type="inferred from homology"/>
<dbReference type="Pfam" id="PF07980">
    <property type="entry name" value="SusD_RagB"/>
    <property type="match status" value="1"/>
</dbReference>
<dbReference type="AlphaFoldDB" id="A0AAJ5WP68"/>
<name>A0AAJ5WP68_9BACT</name>
<dbReference type="Gene3D" id="1.25.40.390">
    <property type="match status" value="1"/>
</dbReference>
<comment type="similarity">
    <text evidence="2">Belongs to the SusD family.</text>
</comment>
<dbReference type="Proteomes" id="UP001220610">
    <property type="component" value="Chromosome"/>
</dbReference>
<keyword evidence="4" id="KW-0472">Membrane</keyword>
<dbReference type="Pfam" id="PF14322">
    <property type="entry name" value="SusD-like_3"/>
    <property type="match status" value="1"/>
</dbReference>
<organism evidence="8 9">
    <name type="scientific">Candidatus Pseudobacter hemicellulosilyticus</name>
    <dbReference type="NCBI Taxonomy" id="3121375"/>
    <lineage>
        <taxon>Bacteria</taxon>
        <taxon>Pseudomonadati</taxon>
        <taxon>Bacteroidota</taxon>
        <taxon>Chitinophagia</taxon>
        <taxon>Chitinophagales</taxon>
        <taxon>Chitinophagaceae</taxon>
        <taxon>Pseudobacter</taxon>
    </lineage>
</organism>
<dbReference type="InterPro" id="IPR012944">
    <property type="entry name" value="SusD_RagB_dom"/>
</dbReference>
<evidence type="ECO:0000259" key="6">
    <source>
        <dbReference type="Pfam" id="PF07980"/>
    </source>
</evidence>
<evidence type="ECO:0000256" key="1">
    <source>
        <dbReference type="ARBA" id="ARBA00004442"/>
    </source>
</evidence>
<comment type="subcellular location">
    <subcellularLocation>
        <location evidence="1">Cell outer membrane</location>
    </subcellularLocation>
</comment>
<feature type="domain" description="SusD-like N-terminal" evidence="7">
    <location>
        <begin position="67"/>
        <end position="189"/>
    </location>
</feature>
<evidence type="ECO:0000256" key="3">
    <source>
        <dbReference type="ARBA" id="ARBA00022729"/>
    </source>
</evidence>
<gene>
    <name evidence="8" type="ORF">P0Y53_24085</name>
</gene>
<dbReference type="GO" id="GO:0009279">
    <property type="term" value="C:cell outer membrane"/>
    <property type="evidence" value="ECO:0007669"/>
    <property type="project" value="UniProtKB-SubCell"/>
</dbReference>
<dbReference type="InterPro" id="IPR033985">
    <property type="entry name" value="SusD-like_N"/>
</dbReference>
<keyword evidence="5" id="KW-0998">Cell outer membrane</keyword>
<reference evidence="8" key="1">
    <citation type="submission" date="2023-03" db="EMBL/GenBank/DDBJ databases">
        <title>Andean soil-derived lignocellulolytic bacterial consortium as a source of novel taxa and putative plastic-active enzymes.</title>
        <authorList>
            <person name="Diaz-Garcia L."/>
            <person name="Chuvochina M."/>
            <person name="Feuerriegel G."/>
            <person name="Bunk B."/>
            <person name="Sproer C."/>
            <person name="Streit W.R."/>
            <person name="Rodriguez L.M."/>
            <person name="Overmann J."/>
            <person name="Jimenez D.J."/>
        </authorList>
    </citation>
    <scope>NUCLEOTIDE SEQUENCE</scope>
    <source>
        <strain evidence="8">MAG 7</strain>
    </source>
</reference>
<dbReference type="SUPFAM" id="SSF48452">
    <property type="entry name" value="TPR-like"/>
    <property type="match status" value="1"/>
</dbReference>